<dbReference type="Gene3D" id="3.30.200.20">
    <property type="entry name" value="Phosphorylase Kinase, domain 1"/>
    <property type="match status" value="1"/>
</dbReference>
<evidence type="ECO:0000256" key="5">
    <source>
        <dbReference type="ARBA" id="ARBA00022741"/>
    </source>
</evidence>
<dbReference type="PANTHER" id="PTHR22984">
    <property type="entry name" value="SERINE/THREONINE-PROTEIN KINASE PIM"/>
    <property type="match status" value="1"/>
</dbReference>
<evidence type="ECO:0000256" key="9">
    <source>
        <dbReference type="ARBA" id="ARBA00048679"/>
    </source>
</evidence>
<evidence type="ECO:0000259" key="11">
    <source>
        <dbReference type="PROSITE" id="PS50011"/>
    </source>
</evidence>
<feature type="domain" description="Protein kinase" evidence="11">
    <location>
        <begin position="144"/>
        <end position="309"/>
    </location>
</feature>
<dbReference type="PANTHER" id="PTHR22984:SF11">
    <property type="entry name" value="AURORA KINASE-RELATED"/>
    <property type="match status" value="1"/>
</dbReference>
<gene>
    <name evidence="12" type="ORF">FQN60_000380</name>
</gene>
<dbReference type="InterPro" id="IPR000719">
    <property type="entry name" value="Prot_kinase_dom"/>
</dbReference>
<dbReference type="GO" id="GO:0043066">
    <property type="term" value="P:negative regulation of apoptotic process"/>
    <property type="evidence" value="ECO:0007669"/>
    <property type="project" value="TreeGrafter"/>
</dbReference>
<feature type="region of interest" description="Disordered" evidence="10">
    <location>
        <begin position="87"/>
        <end position="125"/>
    </location>
</feature>
<feature type="compositionally biased region" description="Basic and acidic residues" evidence="10">
    <location>
        <begin position="51"/>
        <end position="69"/>
    </location>
</feature>
<evidence type="ECO:0000313" key="13">
    <source>
        <dbReference type="Proteomes" id="UP000327493"/>
    </source>
</evidence>
<feature type="region of interest" description="Disordered" evidence="10">
    <location>
        <begin position="21"/>
        <end position="69"/>
    </location>
</feature>
<dbReference type="PROSITE" id="PS50011">
    <property type="entry name" value="PROTEIN_KINASE_DOM"/>
    <property type="match status" value="1"/>
</dbReference>
<evidence type="ECO:0000256" key="1">
    <source>
        <dbReference type="ARBA" id="ARBA00005505"/>
    </source>
</evidence>
<evidence type="ECO:0000313" key="12">
    <source>
        <dbReference type="EMBL" id="KAA8586544.1"/>
    </source>
</evidence>
<keyword evidence="5" id="KW-0547">Nucleotide-binding</keyword>
<keyword evidence="13" id="KW-1185">Reference proteome</keyword>
<comment type="caution">
    <text evidence="12">The sequence shown here is derived from an EMBL/GenBank/DDBJ whole genome shotgun (WGS) entry which is preliminary data.</text>
</comment>
<evidence type="ECO:0000256" key="3">
    <source>
        <dbReference type="ARBA" id="ARBA00022527"/>
    </source>
</evidence>
<evidence type="ECO:0000256" key="7">
    <source>
        <dbReference type="ARBA" id="ARBA00022840"/>
    </source>
</evidence>
<evidence type="ECO:0000256" key="10">
    <source>
        <dbReference type="SAM" id="MobiDB-lite"/>
    </source>
</evidence>
<dbReference type="InterPro" id="IPR051138">
    <property type="entry name" value="PIM_Ser/Thr_kinase"/>
</dbReference>
<dbReference type="GO" id="GO:0004674">
    <property type="term" value="F:protein serine/threonine kinase activity"/>
    <property type="evidence" value="ECO:0007669"/>
    <property type="project" value="UniProtKB-KW"/>
</dbReference>
<reference evidence="12 13" key="1">
    <citation type="submission" date="2019-08" db="EMBL/GenBank/DDBJ databases">
        <title>A chromosome-level genome assembly, high-density linkage maps, and genome scans reveal the genomic architecture of hybrid incompatibilities underlying speciation via character displacement in darters (Percidae: Etheostominae).</title>
        <authorList>
            <person name="Moran R.L."/>
            <person name="Catchen J.M."/>
            <person name="Fuller R.C."/>
        </authorList>
    </citation>
    <scope>NUCLEOTIDE SEQUENCE [LARGE SCALE GENOMIC DNA]</scope>
    <source>
        <strain evidence="12">EspeVRDwgs_2016</strain>
        <tissue evidence="12">Muscle</tissue>
    </source>
</reference>
<organism evidence="12 13">
    <name type="scientific">Etheostoma spectabile</name>
    <name type="common">orangethroat darter</name>
    <dbReference type="NCBI Taxonomy" id="54343"/>
    <lineage>
        <taxon>Eukaryota</taxon>
        <taxon>Metazoa</taxon>
        <taxon>Chordata</taxon>
        <taxon>Craniata</taxon>
        <taxon>Vertebrata</taxon>
        <taxon>Euteleostomi</taxon>
        <taxon>Actinopterygii</taxon>
        <taxon>Neopterygii</taxon>
        <taxon>Teleostei</taxon>
        <taxon>Neoteleostei</taxon>
        <taxon>Acanthomorphata</taxon>
        <taxon>Eupercaria</taxon>
        <taxon>Perciformes</taxon>
        <taxon>Percoidei</taxon>
        <taxon>Percidae</taxon>
        <taxon>Etheostomatinae</taxon>
        <taxon>Etheostoma</taxon>
    </lineage>
</organism>
<dbReference type="GO" id="GO:0007346">
    <property type="term" value="P:regulation of mitotic cell cycle"/>
    <property type="evidence" value="ECO:0007669"/>
    <property type="project" value="TreeGrafter"/>
</dbReference>
<dbReference type="Proteomes" id="UP000327493">
    <property type="component" value="Chromosome 13"/>
</dbReference>
<dbReference type="EMBL" id="VOFY01000013">
    <property type="protein sequence ID" value="KAA8586544.1"/>
    <property type="molecule type" value="Genomic_DNA"/>
</dbReference>
<dbReference type="GO" id="GO:0005737">
    <property type="term" value="C:cytoplasm"/>
    <property type="evidence" value="ECO:0007669"/>
    <property type="project" value="TreeGrafter"/>
</dbReference>
<name>A0A5J5CZK1_9PERO</name>
<comment type="catalytic activity">
    <reaction evidence="9">
        <text>L-seryl-[protein] + ATP = O-phospho-L-seryl-[protein] + ADP + H(+)</text>
        <dbReference type="Rhea" id="RHEA:17989"/>
        <dbReference type="Rhea" id="RHEA-COMP:9863"/>
        <dbReference type="Rhea" id="RHEA-COMP:11604"/>
        <dbReference type="ChEBI" id="CHEBI:15378"/>
        <dbReference type="ChEBI" id="CHEBI:29999"/>
        <dbReference type="ChEBI" id="CHEBI:30616"/>
        <dbReference type="ChEBI" id="CHEBI:83421"/>
        <dbReference type="ChEBI" id="CHEBI:456216"/>
        <dbReference type="EC" id="2.7.11.1"/>
    </reaction>
</comment>
<feature type="compositionally biased region" description="Basic residues" evidence="10">
    <location>
        <begin position="36"/>
        <end position="50"/>
    </location>
</feature>
<protein>
    <recommendedName>
        <fullName evidence="2">non-specific serine/threonine protein kinase</fullName>
        <ecNumber evidence="2">2.7.11.1</ecNumber>
    </recommendedName>
</protein>
<evidence type="ECO:0000256" key="8">
    <source>
        <dbReference type="ARBA" id="ARBA00047899"/>
    </source>
</evidence>
<dbReference type="AlphaFoldDB" id="A0A5J5CZK1"/>
<keyword evidence="3" id="KW-0723">Serine/threonine-protein kinase</keyword>
<evidence type="ECO:0000256" key="4">
    <source>
        <dbReference type="ARBA" id="ARBA00022679"/>
    </source>
</evidence>
<keyword evidence="6" id="KW-0418">Kinase</keyword>
<comment type="similarity">
    <text evidence="1">Belongs to the protein kinase superfamily. CAMK Ser/Thr protein kinase family. PIM subfamily.</text>
</comment>
<feature type="compositionally biased region" description="Polar residues" evidence="10">
    <location>
        <begin position="87"/>
        <end position="97"/>
    </location>
</feature>
<dbReference type="SUPFAM" id="SSF56112">
    <property type="entry name" value="Protein kinase-like (PK-like)"/>
    <property type="match status" value="1"/>
</dbReference>
<sequence>MKKDCAKTPVSPALRRIRERSVRTPASALHGPTRTIKGKAKKTLKKKIRVSKTEHPNTSRGDVEVRGGKRTRLDLVKHDMETASCSADTESCNSSVDDVSKRGVKRKAVADGEGPSRKKGKSDLKETKADLSVAALTEKFKAKYVEQDKLGQGGCGSVFAGYRRADNLPVAIKRVPKDKILCKVVDQNGKQLSVEVAAMLKLAAGTSGSAGSTAPVALLDWYDLDRELILVLERPVPSKDLLNYVEDNGGSLPEEQAQKGSFYRNFYGTASHIPPEWYSDCMYRPSPTTVWQVGVVLFEMLHKVPFQTT</sequence>
<dbReference type="EC" id="2.7.11.1" evidence="2"/>
<evidence type="ECO:0000256" key="2">
    <source>
        <dbReference type="ARBA" id="ARBA00012513"/>
    </source>
</evidence>
<keyword evidence="4" id="KW-0808">Transferase</keyword>
<comment type="catalytic activity">
    <reaction evidence="8">
        <text>L-threonyl-[protein] + ATP = O-phospho-L-threonyl-[protein] + ADP + H(+)</text>
        <dbReference type="Rhea" id="RHEA:46608"/>
        <dbReference type="Rhea" id="RHEA-COMP:11060"/>
        <dbReference type="Rhea" id="RHEA-COMP:11605"/>
        <dbReference type="ChEBI" id="CHEBI:15378"/>
        <dbReference type="ChEBI" id="CHEBI:30013"/>
        <dbReference type="ChEBI" id="CHEBI:30616"/>
        <dbReference type="ChEBI" id="CHEBI:61977"/>
        <dbReference type="ChEBI" id="CHEBI:456216"/>
        <dbReference type="EC" id="2.7.11.1"/>
    </reaction>
</comment>
<dbReference type="FunFam" id="3.30.200.20:FF:000475">
    <property type="entry name" value="Serine/threonine-protein kinase"/>
    <property type="match status" value="1"/>
</dbReference>
<feature type="non-terminal residue" evidence="12">
    <location>
        <position position="309"/>
    </location>
</feature>
<evidence type="ECO:0000256" key="6">
    <source>
        <dbReference type="ARBA" id="ARBA00022777"/>
    </source>
</evidence>
<proteinExistence type="inferred from homology"/>
<dbReference type="InterPro" id="IPR011009">
    <property type="entry name" value="Kinase-like_dom_sf"/>
</dbReference>
<keyword evidence="7" id="KW-0067">ATP-binding</keyword>
<dbReference type="GO" id="GO:0005524">
    <property type="term" value="F:ATP binding"/>
    <property type="evidence" value="ECO:0007669"/>
    <property type="project" value="UniProtKB-KW"/>
</dbReference>
<feature type="compositionally biased region" description="Basic and acidic residues" evidence="10">
    <location>
        <begin position="108"/>
        <end position="125"/>
    </location>
</feature>
<accession>A0A5J5CZK1</accession>